<dbReference type="Gene3D" id="2.120.10.30">
    <property type="entry name" value="TolB, C-terminal domain"/>
    <property type="match status" value="1"/>
</dbReference>
<reference evidence="2 3" key="1">
    <citation type="submission" date="2016-10" db="EMBL/GenBank/DDBJ databases">
        <authorList>
            <person name="Varghese N."/>
            <person name="Submissions S."/>
        </authorList>
    </citation>
    <scope>NUCLEOTIDE SEQUENCE [LARGE SCALE GENOMIC DNA]</scope>
    <source>
        <strain evidence="2 3">DSM 2260</strain>
    </source>
</reference>
<dbReference type="NCBIfam" id="TIGR01451">
    <property type="entry name" value="B_ant_repeat"/>
    <property type="match status" value="1"/>
</dbReference>
<evidence type="ECO:0000259" key="1">
    <source>
        <dbReference type="Pfam" id="PF01345"/>
    </source>
</evidence>
<organism evidence="2 3">
    <name type="scientific">Myxococcus virescens</name>
    <dbReference type="NCBI Taxonomy" id="83456"/>
    <lineage>
        <taxon>Bacteria</taxon>
        <taxon>Pseudomonadati</taxon>
        <taxon>Myxococcota</taxon>
        <taxon>Myxococcia</taxon>
        <taxon>Myxococcales</taxon>
        <taxon>Cystobacterineae</taxon>
        <taxon>Myxococcaceae</taxon>
        <taxon>Myxococcus</taxon>
    </lineage>
</organism>
<comment type="caution">
    <text evidence="2">The sequence shown here is derived from an EMBL/GenBank/DDBJ whole genome shotgun (WGS) entry which is preliminary data.</text>
</comment>
<name>A0ABY0MKT4_9BACT</name>
<dbReference type="EMBL" id="FNAJ01000001">
    <property type="protein sequence ID" value="SDD49776.1"/>
    <property type="molecule type" value="Genomic_DNA"/>
</dbReference>
<sequence length="581" mass="61331">MTANPGQADLNGNGFGDACEPASAATDLSATISASPSTAQVGSNLTLTLTVTNGGTRPEGQVFLSQVLPDGVTFVSVTSSQGSCQRNGSAVGCDLGALGASASLTVTVVLQPLSIGSITTSVEGTRSLVDIGPSPMSTEGSYSAWSARPSVRLESKVRRGLRTAALLLLLAGGCRSPSLLTDGRTHEALPGQEASPARRMGGGPWLLQVRKQDLWVRTPAGDSEYALTRTGRVVATRPYGNGLGWSGVAISPDGRQVAYVERPEAQEHESPGRWALLWVVNSDGSGRRMLLDLREHALTPGPFRAGPILWSSDGARIAFSLESFARTGPESRPCPLAEVHTVEVGSGKVERLFESPTHGMLTPQGWSAQGTVSFSLLSCEATAEVGKDGRFFEFEPGRGIRDTHARGAVSSDGVHTLLLPSTPEAGVPTALLDGRKVDAPSEVDTRLLRHVAWMQHQPVAYLTTYSGQPRSCAFDRVPAPALFQANFDASRPGIEPRTGLGGLMVFAFSPDDAHVLAATVLLRSQASEVCWPDTFDSLLVMERVQLENSPTLTALSASSIRLDVPASQMGPELQGFVGWVR</sequence>
<protein>
    <submittedName>
        <fullName evidence="2">Conserved repeat domain-containing protein</fullName>
    </submittedName>
</protein>
<evidence type="ECO:0000313" key="3">
    <source>
        <dbReference type="Proteomes" id="UP000198717"/>
    </source>
</evidence>
<dbReference type="SUPFAM" id="SSF82171">
    <property type="entry name" value="DPP6 N-terminal domain-like"/>
    <property type="match status" value="1"/>
</dbReference>
<evidence type="ECO:0000313" key="2">
    <source>
        <dbReference type="EMBL" id="SDD49776.1"/>
    </source>
</evidence>
<dbReference type="Pfam" id="PF01345">
    <property type="entry name" value="DUF11"/>
    <property type="match status" value="1"/>
</dbReference>
<dbReference type="Gene3D" id="2.60.40.10">
    <property type="entry name" value="Immunoglobulins"/>
    <property type="match status" value="1"/>
</dbReference>
<dbReference type="InterPro" id="IPR001434">
    <property type="entry name" value="OmcB-like_DUF11"/>
</dbReference>
<dbReference type="InterPro" id="IPR011042">
    <property type="entry name" value="6-blade_b-propeller_TolB-like"/>
</dbReference>
<dbReference type="InterPro" id="IPR047589">
    <property type="entry name" value="DUF11_rpt"/>
</dbReference>
<feature type="domain" description="DUF11" evidence="1">
    <location>
        <begin position="27"/>
        <end position="127"/>
    </location>
</feature>
<gene>
    <name evidence="2" type="ORF">SAMN04488504_1011132</name>
</gene>
<dbReference type="InterPro" id="IPR013783">
    <property type="entry name" value="Ig-like_fold"/>
</dbReference>
<keyword evidence="3" id="KW-1185">Reference proteome</keyword>
<dbReference type="Proteomes" id="UP000198717">
    <property type="component" value="Unassembled WGS sequence"/>
</dbReference>
<proteinExistence type="predicted"/>
<accession>A0ABY0MKT4</accession>